<reference evidence="2 3" key="1">
    <citation type="submission" date="2024-01" db="EMBL/GenBank/DDBJ databases">
        <title>The genomes of 5 underutilized Papilionoideae crops provide insights into root nodulation and disease resistance.</title>
        <authorList>
            <person name="Yuan L."/>
        </authorList>
    </citation>
    <scope>NUCLEOTIDE SEQUENCE [LARGE SCALE GENOMIC DNA]</scope>
    <source>
        <strain evidence="2">LY-2023</strain>
        <tissue evidence="2">Leaf</tissue>
    </source>
</reference>
<comment type="caution">
    <text evidence="2">The sequence shown here is derived from an EMBL/GenBank/DDBJ whole genome shotgun (WGS) entry which is preliminary data.</text>
</comment>
<feature type="compositionally biased region" description="Basic and acidic residues" evidence="1">
    <location>
        <begin position="106"/>
        <end position="119"/>
    </location>
</feature>
<dbReference type="AlphaFoldDB" id="A0AAN9PYV7"/>
<gene>
    <name evidence="2" type="ORF">RJT34_02176</name>
</gene>
<dbReference type="Proteomes" id="UP001359559">
    <property type="component" value="Unassembled WGS sequence"/>
</dbReference>
<feature type="region of interest" description="Disordered" evidence="1">
    <location>
        <begin position="1"/>
        <end position="147"/>
    </location>
</feature>
<organism evidence="2 3">
    <name type="scientific">Clitoria ternatea</name>
    <name type="common">Butterfly pea</name>
    <dbReference type="NCBI Taxonomy" id="43366"/>
    <lineage>
        <taxon>Eukaryota</taxon>
        <taxon>Viridiplantae</taxon>
        <taxon>Streptophyta</taxon>
        <taxon>Embryophyta</taxon>
        <taxon>Tracheophyta</taxon>
        <taxon>Spermatophyta</taxon>
        <taxon>Magnoliopsida</taxon>
        <taxon>eudicotyledons</taxon>
        <taxon>Gunneridae</taxon>
        <taxon>Pentapetalae</taxon>
        <taxon>rosids</taxon>
        <taxon>fabids</taxon>
        <taxon>Fabales</taxon>
        <taxon>Fabaceae</taxon>
        <taxon>Papilionoideae</taxon>
        <taxon>50 kb inversion clade</taxon>
        <taxon>NPAAA clade</taxon>
        <taxon>indigoferoid/millettioid clade</taxon>
        <taxon>Phaseoleae</taxon>
        <taxon>Clitoria</taxon>
    </lineage>
</organism>
<name>A0AAN9PYV7_CLITE</name>
<protein>
    <submittedName>
        <fullName evidence="2">Uncharacterized protein</fullName>
    </submittedName>
</protein>
<sequence>MLFMHNLLVREKKGEDEREKEMREEGKRIEGTTQKVNGGGPKKAQNWQSQAEILSNKEKEKQGVAIVVTGAHRRSSFPKPAPLPISPCTSTPITSDPTSPAQVSTPDDRRRVLLREPDRSSPCNRPTTDQSSSSPPSSCEHLRLDPAPHRGSLFSDRVLRGSVGPPPFLALTADHLLPPPIVFPLSVSSLSSDSFL</sequence>
<feature type="compositionally biased region" description="Basic and acidic residues" evidence="1">
    <location>
        <begin position="8"/>
        <end position="30"/>
    </location>
</feature>
<evidence type="ECO:0000313" key="2">
    <source>
        <dbReference type="EMBL" id="KAK7317720.1"/>
    </source>
</evidence>
<feature type="compositionally biased region" description="Low complexity" evidence="1">
    <location>
        <begin position="86"/>
        <end position="100"/>
    </location>
</feature>
<evidence type="ECO:0000313" key="3">
    <source>
        <dbReference type="Proteomes" id="UP001359559"/>
    </source>
</evidence>
<accession>A0AAN9PYV7</accession>
<evidence type="ECO:0000256" key="1">
    <source>
        <dbReference type="SAM" id="MobiDB-lite"/>
    </source>
</evidence>
<dbReference type="EMBL" id="JAYKXN010000001">
    <property type="protein sequence ID" value="KAK7317720.1"/>
    <property type="molecule type" value="Genomic_DNA"/>
</dbReference>
<proteinExistence type="predicted"/>
<keyword evidence="3" id="KW-1185">Reference proteome</keyword>
<feature type="compositionally biased region" description="Polar residues" evidence="1">
    <location>
        <begin position="121"/>
        <end position="130"/>
    </location>
</feature>